<gene>
    <name evidence="3" type="ORF">GCM10023321_02020</name>
</gene>
<dbReference type="EMBL" id="BAABJP010000001">
    <property type="protein sequence ID" value="GAA5144920.1"/>
    <property type="molecule type" value="Genomic_DNA"/>
</dbReference>
<feature type="domain" description="Luciferase-like" evidence="2">
    <location>
        <begin position="17"/>
        <end position="260"/>
    </location>
</feature>
<accession>A0ABP9PIL4</accession>
<dbReference type="InterPro" id="IPR019922">
    <property type="entry name" value="Lucif-like_OxRdatse_MSMEG_4141"/>
</dbReference>
<dbReference type="InterPro" id="IPR050564">
    <property type="entry name" value="F420-G6PD/mer"/>
</dbReference>
<proteinExistence type="predicted"/>
<dbReference type="SUPFAM" id="SSF51679">
    <property type="entry name" value="Bacterial luciferase-like"/>
    <property type="match status" value="1"/>
</dbReference>
<reference evidence="4" key="1">
    <citation type="journal article" date="2019" name="Int. J. Syst. Evol. Microbiol.">
        <title>The Global Catalogue of Microorganisms (GCM) 10K type strain sequencing project: providing services to taxonomists for standard genome sequencing and annotation.</title>
        <authorList>
            <consortium name="The Broad Institute Genomics Platform"/>
            <consortium name="The Broad Institute Genome Sequencing Center for Infectious Disease"/>
            <person name="Wu L."/>
            <person name="Ma J."/>
        </authorList>
    </citation>
    <scope>NUCLEOTIDE SEQUENCE [LARGE SCALE GENOMIC DNA]</scope>
    <source>
        <strain evidence="4">JCM 18303</strain>
    </source>
</reference>
<evidence type="ECO:0000313" key="4">
    <source>
        <dbReference type="Proteomes" id="UP001428817"/>
    </source>
</evidence>
<dbReference type="Proteomes" id="UP001428817">
    <property type="component" value="Unassembled WGS sequence"/>
</dbReference>
<dbReference type="PANTHER" id="PTHR43244:SF1">
    <property type="entry name" value="5,10-METHYLENETETRAHYDROMETHANOPTERIN REDUCTASE"/>
    <property type="match status" value="1"/>
</dbReference>
<dbReference type="Pfam" id="PF00296">
    <property type="entry name" value="Bac_luciferase"/>
    <property type="match status" value="1"/>
</dbReference>
<comment type="caution">
    <text evidence="3">The sequence shown here is derived from an EMBL/GenBank/DDBJ whole genome shotgun (WGS) entry which is preliminary data.</text>
</comment>
<protein>
    <submittedName>
        <fullName evidence="3">LLM class F420-dependent oxidoreductase</fullName>
    </submittedName>
</protein>
<name>A0ABP9PIL4_9PSEU</name>
<organism evidence="3 4">
    <name type="scientific">Pseudonocardia eucalypti</name>
    <dbReference type="NCBI Taxonomy" id="648755"/>
    <lineage>
        <taxon>Bacteria</taxon>
        <taxon>Bacillati</taxon>
        <taxon>Actinomycetota</taxon>
        <taxon>Actinomycetes</taxon>
        <taxon>Pseudonocardiales</taxon>
        <taxon>Pseudonocardiaceae</taxon>
        <taxon>Pseudonocardia</taxon>
    </lineage>
</organism>
<dbReference type="InterPro" id="IPR011251">
    <property type="entry name" value="Luciferase-like_dom"/>
</dbReference>
<dbReference type="InterPro" id="IPR036661">
    <property type="entry name" value="Luciferase-like_sf"/>
</dbReference>
<evidence type="ECO:0000259" key="2">
    <source>
        <dbReference type="Pfam" id="PF00296"/>
    </source>
</evidence>
<keyword evidence="4" id="KW-1185">Reference proteome</keyword>
<evidence type="ECO:0000256" key="1">
    <source>
        <dbReference type="ARBA" id="ARBA00023002"/>
    </source>
</evidence>
<dbReference type="Gene3D" id="3.20.20.30">
    <property type="entry name" value="Luciferase-like domain"/>
    <property type="match status" value="1"/>
</dbReference>
<sequence>MTGTGIWSGGLRFGPEDEACAAAAEAERLGYSAVWVPDPGGEDLFPRLAALLAATSTITVATGILNLWMHEPAVVGARYAELSAKHDGRLLLGIGVSHALIIDGTHPGEYRKPLAKMREYLEQLDAADPPVPVEHRVLAALGPKMLELSRDRAAGAHPYLVTPEHTANARAALGPDKLLAPEQKVILETDPTRAREIAREALRLYFGLPNYVNNWLRYGFTQEDVAAPGSDRLVDALVAWGTEETIAARVAEHRDAGADHVTIQALDGSERGMIALPTQDWARLASALLK</sequence>
<evidence type="ECO:0000313" key="3">
    <source>
        <dbReference type="EMBL" id="GAA5144920.1"/>
    </source>
</evidence>
<dbReference type="PANTHER" id="PTHR43244">
    <property type="match status" value="1"/>
</dbReference>
<keyword evidence="1" id="KW-0560">Oxidoreductase</keyword>
<dbReference type="NCBIfam" id="TIGR03620">
    <property type="entry name" value="F420_MSMEG_4141"/>
    <property type="match status" value="1"/>
</dbReference>